<dbReference type="Proteomes" id="UP000282323">
    <property type="component" value="Unassembled WGS sequence"/>
</dbReference>
<comment type="caution">
    <text evidence="2">The sequence shown here is derived from an EMBL/GenBank/DDBJ whole genome shotgun (WGS) entry which is preliminary data.</text>
</comment>
<evidence type="ECO:0000259" key="1">
    <source>
        <dbReference type="PROSITE" id="PS51186"/>
    </source>
</evidence>
<dbReference type="InterPro" id="IPR016181">
    <property type="entry name" value="Acyl_CoA_acyltransferase"/>
</dbReference>
<dbReference type="Pfam" id="PF13302">
    <property type="entry name" value="Acetyltransf_3"/>
    <property type="match status" value="1"/>
</dbReference>
<dbReference type="PANTHER" id="PTHR43328:SF1">
    <property type="entry name" value="N-ACETYLTRANSFERASE DOMAIN-CONTAINING PROTEIN"/>
    <property type="match status" value="1"/>
</dbReference>
<evidence type="ECO:0000313" key="2">
    <source>
        <dbReference type="EMBL" id="RQG95253.1"/>
    </source>
</evidence>
<gene>
    <name evidence="2" type="ORF">EA473_09595</name>
</gene>
<keyword evidence="3" id="KW-1185">Reference proteome</keyword>
<accession>A0A3N6LX05</accession>
<dbReference type="AlphaFoldDB" id="A0A3N6LX05"/>
<name>A0A3N6LX05_NATCH</name>
<keyword evidence="2" id="KW-0808">Transferase</keyword>
<dbReference type="SUPFAM" id="SSF55729">
    <property type="entry name" value="Acyl-CoA N-acyltransferases (Nat)"/>
    <property type="match status" value="1"/>
</dbReference>
<dbReference type="OrthoDB" id="339006at2157"/>
<feature type="domain" description="N-acetyltransferase" evidence="1">
    <location>
        <begin position="48"/>
        <end position="191"/>
    </location>
</feature>
<dbReference type="PANTHER" id="PTHR43328">
    <property type="entry name" value="ACETYLTRANSFERASE-RELATED"/>
    <property type="match status" value="1"/>
</dbReference>
<evidence type="ECO:0000313" key="3">
    <source>
        <dbReference type="Proteomes" id="UP000282323"/>
    </source>
</evidence>
<dbReference type="GO" id="GO:0016747">
    <property type="term" value="F:acyltransferase activity, transferring groups other than amino-acyl groups"/>
    <property type="evidence" value="ECO:0007669"/>
    <property type="project" value="InterPro"/>
</dbReference>
<dbReference type="CDD" id="cd04301">
    <property type="entry name" value="NAT_SF"/>
    <property type="match status" value="1"/>
</dbReference>
<dbReference type="PROSITE" id="PS51186">
    <property type="entry name" value="GNAT"/>
    <property type="match status" value="1"/>
</dbReference>
<reference evidence="2 3" key="1">
    <citation type="submission" date="2018-10" db="EMBL/GenBank/DDBJ databases">
        <title>Natrarchaeobius chitinivorans gen. nov., sp. nov., and Natrarchaeobius haloalkaliphilus sp. nov., alkaliphilic, chitin-utilizing haloarchaea from hypersaline alkaline lakes.</title>
        <authorList>
            <person name="Sorokin D.Y."/>
            <person name="Elcheninov A.G."/>
            <person name="Kostrikina N.A."/>
            <person name="Bale N.J."/>
            <person name="Sinninghe Damste J.S."/>
            <person name="Khijniak T.V."/>
            <person name="Kublanov I.V."/>
            <person name="Toshchakov S.V."/>
        </authorList>
    </citation>
    <scope>NUCLEOTIDE SEQUENCE [LARGE SCALE GENOMIC DNA]</scope>
    <source>
        <strain evidence="2 3">AArcht4T</strain>
    </source>
</reference>
<dbReference type="InterPro" id="IPR000182">
    <property type="entry name" value="GNAT_dom"/>
</dbReference>
<dbReference type="Gene3D" id="3.40.630.30">
    <property type="match status" value="1"/>
</dbReference>
<dbReference type="EMBL" id="REGA01000006">
    <property type="protein sequence ID" value="RQG95253.1"/>
    <property type="molecule type" value="Genomic_DNA"/>
</dbReference>
<protein>
    <submittedName>
        <fullName evidence="2">N-acetyltransferase</fullName>
    </submittedName>
</protein>
<proteinExistence type="predicted"/>
<sequence>MDGGSQTTNDGEDQGGSACTAWNTAECTGTPYCPPRCPRFFDRTGLPILVQPLQERDLDRLAGMYESIESSTLRLPPPTRERIERWLGGLHEKGWNLVARDDERIVGHVSVVPADDPTPEVIVFVHEQYHTRGIGTELIKQAIAFADERHHELTALISCRNRRSLSVFENLGFEVVDRKPDLWTRLSLDDPTTAAVQLPPAERPATE</sequence>
<dbReference type="RefSeq" id="WP_124195407.1">
    <property type="nucleotide sequence ID" value="NZ_REGA01000006.1"/>
</dbReference>
<organism evidence="2 3">
    <name type="scientific">Natrarchaeobius chitinivorans</name>
    <dbReference type="NCBI Taxonomy" id="1679083"/>
    <lineage>
        <taxon>Archaea</taxon>
        <taxon>Methanobacteriati</taxon>
        <taxon>Methanobacteriota</taxon>
        <taxon>Stenosarchaea group</taxon>
        <taxon>Halobacteria</taxon>
        <taxon>Halobacteriales</taxon>
        <taxon>Natrialbaceae</taxon>
        <taxon>Natrarchaeobius</taxon>
    </lineage>
</organism>